<comment type="pathway">
    <text evidence="2 13">Carbohydrate degradation; glycolysis; pyruvate from D-glyceraldehyde 3-phosphate: step 2/5.</text>
</comment>
<comment type="caution">
    <text evidence="13">Lacks conserved residue(s) required for the propagation of feature annotation.</text>
</comment>
<organism evidence="17 18">
    <name type="scientific">Aquamicrobium lusatiense</name>
    <dbReference type="NCBI Taxonomy" id="89772"/>
    <lineage>
        <taxon>Bacteria</taxon>
        <taxon>Pseudomonadati</taxon>
        <taxon>Pseudomonadota</taxon>
        <taxon>Alphaproteobacteria</taxon>
        <taxon>Hyphomicrobiales</taxon>
        <taxon>Phyllobacteriaceae</taxon>
        <taxon>Aquamicrobium</taxon>
    </lineage>
</organism>
<evidence type="ECO:0000256" key="11">
    <source>
        <dbReference type="ARBA" id="ARBA00022840"/>
    </source>
</evidence>
<evidence type="ECO:0000256" key="10">
    <source>
        <dbReference type="ARBA" id="ARBA00022777"/>
    </source>
</evidence>
<dbReference type="EC" id="2.7.2.3" evidence="5 13"/>
<evidence type="ECO:0000256" key="8">
    <source>
        <dbReference type="ARBA" id="ARBA00022679"/>
    </source>
</evidence>
<keyword evidence="7 13" id="KW-0963">Cytoplasm</keyword>
<comment type="catalytic activity">
    <reaction evidence="1 13 16">
        <text>(2R)-3-phosphoglycerate + ATP = (2R)-3-phospho-glyceroyl phosphate + ADP</text>
        <dbReference type="Rhea" id="RHEA:14801"/>
        <dbReference type="ChEBI" id="CHEBI:30616"/>
        <dbReference type="ChEBI" id="CHEBI:57604"/>
        <dbReference type="ChEBI" id="CHEBI:58272"/>
        <dbReference type="ChEBI" id="CHEBI:456216"/>
        <dbReference type="EC" id="2.7.2.3"/>
    </reaction>
</comment>
<feature type="binding site" evidence="13">
    <location>
        <position position="154"/>
    </location>
    <ligand>
        <name>substrate</name>
    </ligand>
</feature>
<dbReference type="RefSeq" id="WP_183825487.1">
    <property type="nucleotide sequence ID" value="NZ_JACHEU010000001.1"/>
</dbReference>
<dbReference type="GO" id="GO:0005829">
    <property type="term" value="C:cytosol"/>
    <property type="evidence" value="ECO:0007669"/>
    <property type="project" value="TreeGrafter"/>
</dbReference>
<feature type="binding site" evidence="14">
    <location>
        <position position="121"/>
    </location>
    <ligand>
        <name>(2R)-3-phosphoglycerate</name>
        <dbReference type="ChEBI" id="CHEBI:58272"/>
    </ligand>
</feature>
<evidence type="ECO:0000256" key="12">
    <source>
        <dbReference type="ARBA" id="ARBA00023152"/>
    </source>
</evidence>
<accession>A0A7W9S1B1</accession>
<dbReference type="GO" id="GO:0006094">
    <property type="term" value="P:gluconeogenesis"/>
    <property type="evidence" value="ECO:0007669"/>
    <property type="project" value="TreeGrafter"/>
</dbReference>
<dbReference type="InterPro" id="IPR001576">
    <property type="entry name" value="Phosphoglycerate_kinase"/>
</dbReference>
<feature type="binding site" evidence="14">
    <location>
        <position position="154"/>
    </location>
    <ligand>
        <name>(2R)-3-phosphoglycerate</name>
        <dbReference type="ChEBI" id="CHEBI:58272"/>
    </ligand>
</feature>
<dbReference type="GO" id="GO:0006096">
    <property type="term" value="P:glycolytic process"/>
    <property type="evidence" value="ECO:0007669"/>
    <property type="project" value="UniProtKB-UniRule"/>
</dbReference>
<evidence type="ECO:0000256" key="4">
    <source>
        <dbReference type="ARBA" id="ARBA00011245"/>
    </source>
</evidence>
<evidence type="ECO:0000256" key="6">
    <source>
        <dbReference type="ARBA" id="ARBA00016471"/>
    </source>
</evidence>
<keyword evidence="9 13" id="KW-0547">Nucleotide-binding</keyword>
<evidence type="ECO:0000256" key="1">
    <source>
        <dbReference type="ARBA" id="ARBA00000642"/>
    </source>
</evidence>
<dbReference type="Gene3D" id="3.40.50.1260">
    <property type="entry name" value="Phosphoglycerate kinase, N-terminal domain"/>
    <property type="match status" value="2"/>
</dbReference>
<dbReference type="GO" id="GO:0005524">
    <property type="term" value="F:ATP binding"/>
    <property type="evidence" value="ECO:0007669"/>
    <property type="project" value="UniProtKB-KW"/>
</dbReference>
<comment type="subunit">
    <text evidence="4 13">Monomer.</text>
</comment>
<evidence type="ECO:0000256" key="9">
    <source>
        <dbReference type="ARBA" id="ARBA00022741"/>
    </source>
</evidence>
<evidence type="ECO:0000256" key="2">
    <source>
        <dbReference type="ARBA" id="ARBA00004838"/>
    </source>
</evidence>
<dbReference type="EMBL" id="JACHEU010000001">
    <property type="protein sequence ID" value="MBB6011138.1"/>
    <property type="molecule type" value="Genomic_DNA"/>
</dbReference>
<feature type="binding site" evidence="13">
    <location>
        <position position="121"/>
    </location>
    <ligand>
        <name>substrate</name>
    </ligand>
</feature>
<keyword evidence="18" id="KW-1185">Reference proteome</keyword>
<evidence type="ECO:0000313" key="17">
    <source>
        <dbReference type="EMBL" id="MBB6011138.1"/>
    </source>
</evidence>
<dbReference type="PROSITE" id="PS00111">
    <property type="entry name" value="PGLYCERATE_KINASE"/>
    <property type="match status" value="1"/>
</dbReference>
<dbReference type="UniPathway" id="UPA00109">
    <property type="reaction ID" value="UER00185"/>
</dbReference>
<dbReference type="InterPro" id="IPR015911">
    <property type="entry name" value="Phosphoglycerate_kinase_CS"/>
</dbReference>
<dbReference type="PANTHER" id="PTHR11406">
    <property type="entry name" value="PHOSPHOGLYCERATE KINASE"/>
    <property type="match status" value="1"/>
</dbReference>
<protein>
    <recommendedName>
        <fullName evidence="6 13">Phosphoglycerate kinase</fullName>
        <ecNumber evidence="5 13">2.7.2.3</ecNumber>
    </recommendedName>
</protein>
<feature type="binding site" evidence="13 15">
    <location>
        <position position="204"/>
    </location>
    <ligand>
        <name>ATP</name>
        <dbReference type="ChEBI" id="CHEBI:30616"/>
    </ligand>
</feature>
<dbReference type="FunFam" id="3.40.50.1260:FF:000006">
    <property type="entry name" value="Phosphoglycerate kinase"/>
    <property type="match status" value="1"/>
</dbReference>
<evidence type="ECO:0000256" key="16">
    <source>
        <dbReference type="RuleBase" id="RU000532"/>
    </source>
</evidence>
<dbReference type="AlphaFoldDB" id="A0A7W9S1B1"/>
<evidence type="ECO:0000256" key="14">
    <source>
        <dbReference type="PIRSR" id="PIRSR000724-1"/>
    </source>
</evidence>
<dbReference type="SUPFAM" id="SSF53748">
    <property type="entry name" value="Phosphoglycerate kinase"/>
    <property type="match status" value="1"/>
</dbReference>
<comment type="similarity">
    <text evidence="3 13 16">Belongs to the phosphoglycerate kinase family.</text>
</comment>
<proteinExistence type="inferred from homology"/>
<keyword evidence="11 13" id="KW-0067">ATP-binding</keyword>
<dbReference type="PANTHER" id="PTHR11406:SF23">
    <property type="entry name" value="PHOSPHOGLYCERATE KINASE 1, CHLOROPLASTIC-RELATED"/>
    <property type="match status" value="1"/>
</dbReference>
<evidence type="ECO:0000256" key="15">
    <source>
        <dbReference type="PIRSR" id="PIRSR000724-2"/>
    </source>
</evidence>
<dbReference type="Pfam" id="PF00162">
    <property type="entry name" value="PGK"/>
    <property type="match status" value="1"/>
</dbReference>
<comment type="subcellular location">
    <subcellularLocation>
        <location evidence="13">Cytoplasm</location>
    </subcellularLocation>
</comment>
<sequence length="399" mass="41424">MTAGFKTLDDIGSIAGKRVLVRVDLNVPMADGKVTDATRIERVGPTIAELSGKGAKVILLAHFGRPKGEANAEFSLEPVAKATAEVLGRAVGFAGDCIGEKAAGAIAAMKDGDVLLLENTRFHKGEEKNDPDFVKALAENGDIYVNDAFSAAHRAHASTEGLAHILPAYAGRTMQAELEALEKGLGNPVKPVVAIVGGAKVSTKINLLMNLVKKVDALVIGGGMANTFLAARGTEVGKSLAEHDLAKTAKQIMIEAAEAGCAVILPADGVVAREFKANAPNETVAIDAVPADAMILDAGAKSIEVINQWIDRAATLVWNGPLGAFEIEPFDRATVEAARHAAGRTREGRLVSVAGGGDTVAALNHAGAADDFTYVSTAGGAFLEWMEGKPLPGVEVLKR</sequence>
<evidence type="ECO:0000256" key="7">
    <source>
        <dbReference type="ARBA" id="ARBA00022490"/>
    </source>
</evidence>
<feature type="binding site" evidence="13">
    <location>
        <position position="39"/>
    </location>
    <ligand>
        <name>substrate</name>
    </ligand>
</feature>
<dbReference type="InterPro" id="IPR015824">
    <property type="entry name" value="Phosphoglycerate_kinase_N"/>
</dbReference>
<keyword evidence="8 13" id="KW-0808">Transferase</keyword>
<gene>
    <name evidence="13" type="primary">pgk</name>
    <name evidence="17" type="ORF">HNR59_000483</name>
</gene>
<feature type="binding site" evidence="13 15">
    <location>
        <begin position="356"/>
        <end position="359"/>
    </location>
    <ligand>
        <name>ATP</name>
        <dbReference type="ChEBI" id="CHEBI:30616"/>
    </ligand>
</feature>
<feature type="binding site" evidence="13 15">
    <location>
        <position position="326"/>
    </location>
    <ligand>
        <name>ATP</name>
        <dbReference type="ChEBI" id="CHEBI:30616"/>
    </ligand>
</feature>
<dbReference type="GO" id="GO:0004618">
    <property type="term" value="F:phosphoglycerate kinase activity"/>
    <property type="evidence" value="ECO:0007669"/>
    <property type="project" value="UniProtKB-UniRule"/>
</dbReference>
<evidence type="ECO:0000256" key="5">
    <source>
        <dbReference type="ARBA" id="ARBA00013061"/>
    </source>
</evidence>
<feature type="binding site" evidence="13 14">
    <location>
        <begin position="62"/>
        <end position="65"/>
    </location>
    <ligand>
        <name>substrate</name>
    </ligand>
</feature>
<feature type="binding site" evidence="13 14">
    <location>
        <begin position="24"/>
        <end position="26"/>
    </location>
    <ligand>
        <name>substrate</name>
    </ligand>
</feature>
<feature type="binding site" evidence="14">
    <location>
        <position position="39"/>
    </location>
    <ligand>
        <name>(2R)-3-phosphoglycerate</name>
        <dbReference type="ChEBI" id="CHEBI:58272"/>
    </ligand>
</feature>
<dbReference type="InterPro" id="IPR036043">
    <property type="entry name" value="Phosphoglycerate_kinase_sf"/>
</dbReference>
<keyword evidence="10 13" id="KW-0418">Kinase</keyword>
<dbReference type="PIRSF" id="PIRSF000724">
    <property type="entry name" value="Pgk"/>
    <property type="match status" value="1"/>
</dbReference>
<dbReference type="Proteomes" id="UP000533306">
    <property type="component" value="Unassembled WGS sequence"/>
</dbReference>
<dbReference type="HAMAP" id="MF_00145">
    <property type="entry name" value="Phosphoglyc_kinase"/>
    <property type="match status" value="1"/>
</dbReference>
<comment type="caution">
    <text evidence="17">The sequence shown here is derived from an EMBL/GenBank/DDBJ whole genome shotgun (WGS) entry which is preliminary data.</text>
</comment>
<dbReference type="FunFam" id="3.40.50.1260:FF:000031">
    <property type="entry name" value="Phosphoglycerate kinase 1"/>
    <property type="match status" value="1"/>
</dbReference>
<evidence type="ECO:0000313" key="18">
    <source>
        <dbReference type="Proteomes" id="UP000533306"/>
    </source>
</evidence>
<dbReference type="PRINTS" id="PR00477">
    <property type="entry name" value="PHGLYCKINASE"/>
</dbReference>
<reference evidence="17 18" key="1">
    <citation type="submission" date="2020-08" db="EMBL/GenBank/DDBJ databases">
        <title>Genomic Encyclopedia of Type Strains, Phase IV (KMG-IV): sequencing the most valuable type-strain genomes for metagenomic binning, comparative biology and taxonomic classification.</title>
        <authorList>
            <person name="Goeker M."/>
        </authorList>
    </citation>
    <scope>NUCLEOTIDE SEQUENCE [LARGE SCALE GENOMIC DNA]</scope>
    <source>
        <strain evidence="17 18">DSM 11099</strain>
    </source>
</reference>
<name>A0A7W9S1B1_9HYPH</name>
<evidence type="ECO:0000256" key="3">
    <source>
        <dbReference type="ARBA" id="ARBA00008982"/>
    </source>
</evidence>
<dbReference type="GO" id="GO:0043531">
    <property type="term" value="F:ADP binding"/>
    <property type="evidence" value="ECO:0007669"/>
    <property type="project" value="TreeGrafter"/>
</dbReference>
<evidence type="ECO:0000256" key="13">
    <source>
        <dbReference type="HAMAP-Rule" id="MF_00145"/>
    </source>
</evidence>
<keyword evidence="12 13" id="KW-0324">Glycolysis</keyword>